<dbReference type="GO" id="GO:0003950">
    <property type="term" value="F:NAD+ poly-ADP-ribosyltransferase activity"/>
    <property type="evidence" value="ECO:0007669"/>
    <property type="project" value="UniProtKB-UniRule"/>
</dbReference>
<comment type="caution">
    <text evidence="3">The sequence shown here is derived from an EMBL/GenBank/DDBJ whole genome shotgun (WGS) entry which is preliminary data.</text>
</comment>
<dbReference type="SUPFAM" id="SSF56399">
    <property type="entry name" value="ADP-ribosylation"/>
    <property type="match status" value="1"/>
</dbReference>
<dbReference type="PANTHER" id="PTHR45740:SF2">
    <property type="entry name" value="POLY [ADP-RIBOSE] POLYMERASE"/>
    <property type="match status" value="1"/>
</dbReference>
<dbReference type="InterPro" id="IPR051712">
    <property type="entry name" value="ARTD-AVP"/>
</dbReference>
<dbReference type="Pfam" id="PF00644">
    <property type="entry name" value="PARP"/>
    <property type="match status" value="1"/>
</dbReference>
<dbReference type="GO" id="GO:0005634">
    <property type="term" value="C:nucleus"/>
    <property type="evidence" value="ECO:0007669"/>
    <property type="project" value="TreeGrafter"/>
</dbReference>
<protein>
    <recommendedName>
        <fullName evidence="1">Poly [ADP-ribose] polymerase</fullName>
        <shortName evidence="1">PARP</shortName>
        <ecNumber evidence="1">2.4.2.-</ecNumber>
    </recommendedName>
</protein>
<keyword evidence="4" id="KW-1185">Reference proteome</keyword>
<evidence type="ECO:0000313" key="4">
    <source>
        <dbReference type="Proteomes" id="UP000828390"/>
    </source>
</evidence>
<sequence>MLNNQWRLGDKRSVDKSYLFHGTDSLDTVRGICINNFDFRLCGKKGTMYGQGAYFARDAEYSHGFTKPSVKLERYMFQATVLVGYYTTGKAEYKRPPEKPAKDHELYDSCVDKINDPSIFILFDKTAYYPEYLIQYIDTGDEVVP</sequence>
<evidence type="ECO:0000259" key="2">
    <source>
        <dbReference type="PROSITE" id="PS51059"/>
    </source>
</evidence>
<dbReference type="InterPro" id="IPR012317">
    <property type="entry name" value="Poly(ADP-ribose)pol_cat_dom"/>
</dbReference>
<reference evidence="3" key="2">
    <citation type="submission" date="2020-11" db="EMBL/GenBank/DDBJ databases">
        <authorList>
            <person name="McCartney M.A."/>
            <person name="Auch B."/>
            <person name="Kono T."/>
            <person name="Mallez S."/>
            <person name="Becker A."/>
            <person name="Gohl D.M."/>
            <person name="Silverstein K.A.T."/>
            <person name="Koren S."/>
            <person name="Bechman K.B."/>
            <person name="Herman A."/>
            <person name="Abrahante J.E."/>
            <person name="Garbe J."/>
        </authorList>
    </citation>
    <scope>NUCLEOTIDE SEQUENCE</scope>
    <source>
        <strain evidence="3">Duluth1</strain>
        <tissue evidence="3">Whole animal</tissue>
    </source>
</reference>
<dbReference type="Proteomes" id="UP000828390">
    <property type="component" value="Unassembled WGS sequence"/>
</dbReference>
<dbReference type="EC" id="2.4.2.-" evidence="1"/>
<dbReference type="PANTHER" id="PTHR45740">
    <property type="entry name" value="POLY [ADP-RIBOSE] POLYMERASE"/>
    <property type="match status" value="1"/>
</dbReference>
<evidence type="ECO:0000313" key="3">
    <source>
        <dbReference type="EMBL" id="KAH3792974.1"/>
    </source>
</evidence>
<keyword evidence="1" id="KW-0808">Transferase</keyword>
<dbReference type="AlphaFoldDB" id="A0A9D4F7Z0"/>
<keyword evidence="1" id="KW-0520">NAD</keyword>
<name>A0A9D4F7Z0_DREPO</name>
<dbReference type="EMBL" id="JAIWYP010000007">
    <property type="protein sequence ID" value="KAH3792974.1"/>
    <property type="molecule type" value="Genomic_DNA"/>
</dbReference>
<feature type="domain" description="PARP catalytic" evidence="2">
    <location>
        <begin position="1"/>
        <end position="145"/>
    </location>
</feature>
<accession>A0A9D4F7Z0</accession>
<dbReference type="Gene3D" id="3.90.228.10">
    <property type="match status" value="1"/>
</dbReference>
<evidence type="ECO:0000256" key="1">
    <source>
        <dbReference type="RuleBase" id="RU362114"/>
    </source>
</evidence>
<dbReference type="PROSITE" id="PS51059">
    <property type="entry name" value="PARP_CATALYTIC"/>
    <property type="match status" value="1"/>
</dbReference>
<reference evidence="3" key="1">
    <citation type="journal article" date="2019" name="bioRxiv">
        <title>The Genome of the Zebra Mussel, Dreissena polymorpha: A Resource for Invasive Species Research.</title>
        <authorList>
            <person name="McCartney M.A."/>
            <person name="Auch B."/>
            <person name="Kono T."/>
            <person name="Mallez S."/>
            <person name="Zhang Y."/>
            <person name="Obille A."/>
            <person name="Becker A."/>
            <person name="Abrahante J.E."/>
            <person name="Garbe J."/>
            <person name="Badalamenti J.P."/>
            <person name="Herman A."/>
            <person name="Mangelson H."/>
            <person name="Liachko I."/>
            <person name="Sullivan S."/>
            <person name="Sone E.D."/>
            <person name="Koren S."/>
            <person name="Silverstein K.A.T."/>
            <person name="Beckman K.B."/>
            <person name="Gohl D.M."/>
        </authorList>
    </citation>
    <scope>NUCLEOTIDE SEQUENCE</scope>
    <source>
        <strain evidence="3">Duluth1</strain>
        <tissue evidence="3">Whole animal</tissue>
    </source>
</reference>
<dbReference type="GO" id="GO:1990404">
    <property type="term" value="F:NAD+-protein mono-ADP-ribosyltransferase activity"/>
    <property type="evidence" value="ECO:0007669"/>
    <property type="project" value="TreeGrafter"/>
</dbReference>
<dbReference type="CDD" id="cd01439">
    <property type="entry name" value="TCCD_inducible_PARP_like"/>
    <property type="match status" value="1"/>
</dbReference>
<keyword evidence="1" id="KW-0328">Glycosyltransferase</keyword>
<organism evidence="3 4">
    <name type="scientific">Dreissena polymorpha</name>
    <name type="common">Zebra mussel</name>
    <name type="synonym">Mytilus polymorpha</name>
    <dbReference type="NCBI Taxonomy" id="45954"/>
    <lineage>
        <taxon>Eukaryota</taxon>
        <taxon>Metazoa</taxon>
        <taxon>Spiralia</taxon>
        <taxon>Lophotrochozoa</taxon>
        <taxon>Mollusca</taxon>
        <taxon>Bivalvia</taxon>
        <taxon>Autobranchia</taxon>
        <taxon>Heteroconchia</taxon>
        <taxon>Euheterodonta</taxon>
        <taxon>Imparidentia</taxon>
        <taxon>Neoheterodontei</taxon>
        <taxon>Myida</taxon>
        <taxon>Dreissenoidea</taxon>
        <taxon>Dreissenidae</taxon>
        <taxon>Dreissena</taxon>
    </lineage>
</organism>
<proteinExistence type="predicted"/>
<gene>
    <name evidence="3" type="ORF">DPMN_146476</name>
</gene>